<dbReference type="STRING" id="235985.SAMN05414137_109278"/>
<dbReference type="AlphaFoldDB" id="A0A1H7QYZ3"/>
<keyword evidence="3" id="KW-1185">Reference proteome</keyword>
<evidence type="ECO:0000256" key="1">
    <source>
        <dbReference type="SAM" id="MobiDB-lite"/>
    </source>
</evidence>
<protein>
    <submittedName>
        <fullName evidence="2">Uncharacterized protein</fullName>
    </submittedName>
</protein>
<dbReference type="OrthoDB" id="8041036at2"/>
<organism evidence="2 3">
    <name type="scientific">Streptacidiphilus jiangxiensis</name>
    <dbReference type="NCBI Taxonomy" id="235985"/>
    <lineage>
        <taxon>Bacteria</taxon>
        <taxon>Bacillati</taxon>
        <taxon>Actinomycetota</taxon>
        <taxon>Actinomycetes</taxon>
        <taxon>Kitasatosporales</taxon>
        <taxon>Streptomycetaceae</taxon>
        <taxon>Streptacidiphilus</taxon>
    </lineage>
</organism>
<gene>
    <name evidence="2" type="ORF">SAMN05414137_109278</name>
</gene>
<sequence length="91" mass="9064">MELPDEDGDLGPCHFVLGVRACGDRTNGLPVRGSAGSRVLSAPRGAVSWAVTDGAAFGSRGPGGSGRGHPGHCSMAAPPSVSDRSTHLGAQ</sequence>
<dbReference type="EMBL" id="FOAZ01000009">
    <property type="protein sequence ID" value="SEL52875.1"/>
    <property type="molecule type" value="Genomic_DNA"/>
</dbReference>
<proteinExistence type="predicted"/>
<accession>A0A1H7QYZ3</accession>
<dbReference type="RefSeq" id="WP_042445613.1">
    <property type="nucleotide sequence ID" value="NZ_BBPN01000009.1"/>
</dbReference>
<dbReference type="Proteomes" id="UP000183015">
    <property type="component" value="Unassembled WGS sequence"/>
</dbReference>
<reference evidence="3" key="1">
    <citation type="submission" date="2016-10" db="EMBL/GenBank/DDBJ databases">
        <authorList>
            <person name="Varghese N."/>
        </authorList>
    </citation>
    <scope>NUCLEOTIDE SEQUENCE [LARGE SCALE GENOMIC DNA]</scope>
    <source>
        <strain evidence="3">DSM 45096 / BCRC 16803 / CGMCC 4.1857 / CIP 109030 / JCM 12277 / KCTC 19219 / NBRC 100920 / 33214</strain>
    </source>
</reference>
<name>A0A1H7QYZ3_STRJI</name>
<feature type="region of interest" description="Disordered" evidence="1">
    <location>
        <begin position="54"/>
        <end position="91"/>
    </location>
</feature>
<evidence type="ECO:0000313" key="2">
    <source>
        <dbReference type="EMBL" id="SEL52875.1"/>
    </source>
</evidence>
<evidence type="ECO:0000313" key="3">
    <source>
        <dbReference type="Proteomes" id="UP000183015"/>
    </source>
</evidence>